<dbReference type="OrthoDB" id="9778572at2"/>
<evidence type="ECO:0000256" key="1">
    <source>
        <dbReference type="ARBA" id="ARBA00022741"/>
    </source>
</evidence>
<keyword evidence="1" id="KW-0547">Nucleotide-binding</keyword>
<feature type="domain" description="ABC transporter" evidence="3">
    <location>
        <begin position="6"/>
        <end position="238"/>
    </location>
</feature>
<dbReference type="SUPFAM" id="SSF52540">
    <property type="entry name" value="P-loop containing nucleoside triphosphate hydrolases"/>
    <property type="match status" value="1"/>
</dbReference>
<name>A0A4P6EST6_9MICO</name>
<dbReference type="Proteomes" id="UP000291758">
    <property type="component" value="Chromosome"/>
</dbReference>
<dbReference type="RefSeq" id="WP_129205771.1">
    <property type="nucleotide sequence ID" value="NZ_CP035495.1"/>
</dbReference>
<dbReference type="PROSITE" id="PS00211">
    <property type="entry name" value="ABC_TRANSPORTER_1"/>
    <property type="match status" value="1"/>
</dbReference>
<dbReference type="PANTHER" id="PTHR24220">
    <property type="entry name" value="IMPORT ATP-BINDING PROTEIN"/>
    <property type="match status" value="1"/>
</dbReference>
<protein>
    <submittedName>
        <fullName evidence="4">ATP-binding cassette domain-containing protein</fullName>
    </submittedName>
</protein>
<evidence type="ECO:0000313" key="4">
    <source>
        <dbReference type="EMBL" id="QAY64629.1"/>
    </source>
</evidence>
<dbReference type="GO" id="GO:0005886">
    <property type="term" value="C:plasma membrane"/>
    <property type="evidence" value="ECO:0007669"/>
    <property type="project" value="TreeGrafter"/>
</dbReference>
<dbReference type="GO" id="GO:0022857">
    <property type="term" value="F:transmembrane transporter activity"/>
    <property type="evidence" value="ECO:0007669"/>
    <property type="project" value="TreeGrafter"/>
</dbReference>
<dbReference type="Pfam" id="PF00005">
    <property type="entry name" value="ABC_tran"/>
    <property type="match status" value="1"/>
</dbReference>
<dbReference type="PROSITE" id="PS50893">
    <property type="entry name" value="ABC_TRANSPORTER_2"/>
    <property type="match status" value="1"/>
</dbReference>
<organism evidence="4 5">
    <name type="scientific">Xylanimonas allomyrinae</name>
    <dbReference type="NCBI Taxonomy" id="2509459"/>
    <lineage>
        <taxon>Bacteria</taxon>
        <taxon>Bacillati</taxon>
        <taxon>Actinomycetota</taxon>
        <taxon>Actinomycetes</taxon>
        <taxon>Micrococcales</taxon>
        <taxon>Promicromonosporaceae</taxon>
        <taxon>Xylanimonas</taxon>
    </lineage>
</organism>
<keyword evidence="2 4" id="KW-0067">ATP-binding</keyword>
<dbReference type="GO" id="GO:0016887">
    <property type="term" value="F:ATP hydrolysis activity"/>
    <property type="evidence" value="ECO:0007669"/>
    <property type="project" value="InterPro"/>
</dbReference>
<sequence length="238" mass="25188">MNGIVLEGRRLGHSYGPTRVLDDVDVTIRAGEIVAVMGPSGSGKSTLLHLLAGLLKPDVGEVWLAGQRFDTLGERKRSERRLKELGFVFQFGDLVPELTVEENVELPLRLLGTRPAQARARAHEMLDRLGVVEHAAKRLSEVSGGQAQRAAVARALVHTPPVILADEPTGSLDTTTGELVLEAFVDAARDQGTAVVLVTHELRVASWAGRDILLRDGRVVGGSAAGDLTGASAGSVSA</sequence>
<proteinExistence type="predicted"/>
<dbReference type="InterPro" id="IPR017871">
    <property type="entry name" value="ABC_transporter-like_CS"/>
</dbReference>
<dbReference type="PANTHER" id="PTHR24220:SF685">
    <property type="entry name" value="ABC TRANSPORTER RELATED"/>
    <property type="match status" value="1"/>
</dbReference>
<evidence type="ECO:0000256" key="2">
    <source>
        <dbReference type="ARBA" id="ARBA00022840"/>
    </source>
</evidence>
<gene>
    <name evidence="4" type="ORF">ET495_17080</name>
</gene>
<dbReference type="Gene3D" id="3.40.50.300">
    <property type="entry name" value="P-loop containing nucleotide triphosphate hydrolases"/>
    <property type="match status" value="1"/>
</dbReference>
<dbReference type="InterPro" id="IPR015854">
    <property type="entry name" value="ABC_transpr_LolD-like"/>
</dbReference>
<dbReference type="EMBL" id="CP035495">
    <property type="protein sequence ID" value="QAY64629.1"/>
    <property type="molecule type" value="Genomic_DNA"/>
</dbReference>
<dbReference type="KEGG" id="xyl:ET495_17080"/>
<dbReference type="InterPro" id="IPR003439">
    <property type="entry name" value="ABC_transporter-like_ATP-bd"/>
</dbReference>
<keyword evidence="5" id="KW-1185">Reference proteome</keyword>
<evidence type="ECO:0000313" key="5">
    <source>
        <dbReference type="Proteomes" id="UP000291758"/>
    </source>
</evidence>
<dbReference type="SMART" id="SM00382">
    <property type="entry name" value="AAA"/>
    <property type="match status" value="1"/>
</dbReference>
<accession>A0A4P6EST6</accession>
<dbReference type="GO" id="GO:0005524">
    <property type="term" value="F:ATP binding"/>
    <property type="evidence" value="ECO:0007669"/>
    <property type="project" value="UniProtKB-KW"/>
</dbReference>
<reference evidence="4 5" key="1">
    <citation type="submission" date="2019-01" db="EMBL/GenBank/DDBJ databases">
        <title>Genome sequencing of strain 2JSPR-7.</title>
        <authorList>
            <person name="Heo J."/>
            <person name="Kim S.-J."/>
            <person name="Kim J.-S."/>
            <person name="Hong S.-B."/>
            <person name="Kwon S.-W."/>
        </authorList>
    </citation>
    <scope>NUCLEOTIDE SEQUENCE [LARGE SCALE GENOMIC DNA]</scope>
    <source>
        <strain evidence="4 5">2JSPR-7</strain>
    </source>
</reference>
<dbReference type="InterPro" id="IPR003593">
    <property type="entry name" value="AAA+_ATPase"/>
</dbReference>
<dbReference type="AlphaFoldDB" id="A0A4P6EST6"/>
<dbReference type="InterPro" id="IPR027417">
    <property type="entry name" value="P-loop_NTPase"/>
</dbReference>
<evidence type="ECO:0000259" key="3">
    <source>
        <dbReference type="PROSITE" id="PS50893"/>
    </source>
</evidence>